<reference evidence="1 2" key="1">
    <citation type="submission" date="2019-03" db="EMBL/GenBank/DDBJ databases">
        <title>Genomic Encyclopedia of Archaeal and Bacterial Type Strains, Phase II (KMG-II): from individual species to whole genera.</title>
        <authorList>
            <person name="Goeker M."/>
        </authorList>
    </citation>
    <scope>NUCLEOTIDE SEQUENCE [LARGE SCALE GENOMIC DNA]</scope>
    <source>
        <strain evidence="1 2">DSM 28323</strain>
    </source>
</reference>
<dbReference type="Proteomes" id="UP000295741">
    <property type="component" value="Unassembled WGS sequence"/>
</dbReference>
<name>A0A4R6J1G5_9BACT</name>
<dbReference type="OrthoDB" id="7064119at2"/>
<proteinExistence type="predicted"/>
<dbReference type="Pfam" id="PF05014">
    <property type="entry name" value="Nuc_deoxyrib_tr"/>
    <property type="match status" value="1"/>
</dbReference>
<dbReference type="Gene3D" id="3.40.50.450">
    <property type="match status" value="1"/>
</dbReference>
<dbReference type="SUPFAM" id="SSF52309">
    <property type="entry name" value="N-(deoxy)ribosyltransferase-like"/>
    <property type="match status" value="1"/>
</dbReference>
<protein>
    <submittedName>
        <fullName evidence="1">Nucleoside 2-deoxyribosyltransferase-like protein</fullName>
    </submittedName>
</protein>
<evidence type="ECO:0000313" key="2">
    <source>
        <dbReference type="Proteomes" id="UP000295741"/>
    </source>
</evidence>
<dbReference type="RefSeq" id="WP_133473696.1">
    <property type="nucleotide sequence ID" value="NZ_SNWP01000010.1"/>
</dbReference>
<dbReference type="GO" id="GO:0016740">
    <property type="term" value="F:transferase activity"/>
    <property type="evidence" value="ECO:0007669"/>
    <property type="project" value="UniProtKB-KW"/>
</dbReference>
<dbReference type="InterPro" id="IPR007710">
    <property type="entry name" value="Nucleoside_deoxyribTrfase"/>
</dbReference>
<gene>
    <name evidence="1" type="ORF">BC659_1172</name>
</gene>
<comment type="caution">
    <text evidence="1">The sequence shown here is derived from an EMBL/GenBank/DDBJ whole genome shotgun (WGS) entry which is preliminary data.</text>
</comment>
<evidence type="ECO:0000313" key="1">
    <source>
        <dbReference type="EMBL" id="TDO29089.1"/>
    </source>
</evidence>
<organism evidence="1 2">
    <name type="scientific">Sediminibacterium goheungense</name>
    <dbReference type="NCBI Taxonomy" id="1086393"/>
    <lineage>
        <taxon>Bacteria</taxon>
        <taxon>Pseudomonadati</taxon>
        <taxon>Bacteroidota</taxon>
        <taxon>Chitinophagia</taxon>
        <taxon>Chitinophagales</taxon>
        <taxon>Chitinophagaceae</taxon>
        <taxon>Sediminibacterium</taxon>
    </lineage>
</organism>
<dbReference type="EMBL" id="SNWP01000010">
    <property type="protein sequence ID" value="TDO29089.1"/>
    <property type="molecule type" value="Genomic_DNA"/>
</dbReference>
<sequence>MQRAYLAISFSHRPVLEPVVSVIRELMNGFGIELFVFTDHYFFAAEQEKDMMKQAFKEIDGCELLIAECSEKAIGVGIEAGYALGRGKQVWYIRQENSPHSTTVSGAAHKSFIYCDIDDLTSQMRKELHITG</sequence>
<keyword evidence="2" id="KW-1185">Reference proteome</keyword>
<accession>A0A4R6J1G5</accession>
<dbReference type="AlphaFoldDB" id="A0A4R6J1G5"/>
<keyword evidence="1" id="KW-0808">Transferase</keyword>